<dbReference type="EMBL" id="LXPS01000036">
    <property type="protein sequence ID" value="OAE40431.1"/>
    <property type="molecule type" value="Genomic_DNA"/>
</dbReference>
<evidence type="ECO:0000313" key="8">
    <source>
        <dbReference type="Proteomes" id="UP000077098"/>
    </source>
</evidence>
<evidence type="ECO:0000259" key="6">
    <source>
        <dbReference type="PROSITE" id="PS51007"/>
    </source>
</evidence>
<evidence type="ECO:0000256" key="1">
    <source>
        <dbReference type="ARBA" id="ARBA00022617"/>
    </source>
</evidence>
<keyword evidence="2 4" id="KW-0479">Metal-binding</keyword>
<feature type="domain" description="Cytochrome c" evidence="6">
    <location>
        <begin position="47"/>
        <end position="137"/>
    </location>
</feature>
<proteinExistence type="predicted"/>
<accession>A0A176X1X5</accession>
<dbReference type="SUPFAM" id="SSF46626">
    <property type="entry name" value="Cytochrome c"/>
    <property type="match status" value="1"/>
</dbReference>
<evidence type="ECO:0000256" key="5">
    <source>
        <dbReference type="SAM" id="Phobius"/>
    </source>
</evidence>
<dbReference type="InterPro" id="IPR036909">
    <property type="entry name" value="Cyt_c-like_dom_sf"/>
</dbReference>
<keyword evidence="3 4" id="KW-0408">Iron</keyword>
<dbReference type="GO" id="GO:0046872">
    <property type="term" value="F:metal ion binding"/>
    <property type="evidence" value="ECO:0007669"/>
    <property type="project" value="UniProtKB-KW"/>
</dbReference>
<evidence type="ECO:0000256" key="3">
    <source>
        <dbReference type="ARBA" id="ARBA00023004"/>
    </source>
</evidence>
<gene>
    <name evidence="7" type="ORF">A7J57_09070</name>
</gene>
<keyword evidence="5" id="KW-1133">Transmembrane helix</keyword>
<dbReference type="PROSITE" id="PS51007">
    <property type="entry name" value="CYTC"/>
    <property type="match status" value="1"/>
</dbReference>
<dbReference type="AlphaFoldDB" id="A0A176X1X5"/>
<organism evidence="7 8">
    <name type="scientific">Agrobacterium tumefaciens</name>
    <dbReference type="NCBI Taxonomy" id="358"/>
    <lineage>
        <taxon>Bacteria</taxon>
        <taxon>Pseudomonadati</taxon>
        <taxon>Pseudomonadota</taxon>
        <taxon>Alphaproteobacteria</taxon>
        <taxon>Hyphomicrobiales</taxon>
        <taxon>Rhizobiaceae</taxon>
        <taxon>Rhizobium/Agrobacterium group</taxon>
        <taxon>Agrobacterium</taxon>
        <taxon>Agrobacterium tumefaciens complex</taxon>
    </lineage>
</organism>
<keyword evidence="1 4" id="KW-0349">Heme</keyword>
<comment type="caution">
    <text evidence="7">The sequence shown here is derived from an EMBL/GenBank/DDBJ whole genome shotgun (WGS) entry which is preliminary data.</text>
</comment>
<feature type="transmembrane region" description="Helical" evidence="5">
    <location>
        <begin position="12"/>
        <end position="31"/>
    </location>
</feature>
<sequence>MTVTLLPFKAGLVVSAVLTTAVLTGVAVAIVKDRSQKSAVATAMTGGDETLAPAIFRRYGCSGCHTIPGVAGADGKVGGELSMVRERVYIGDGLNNTPDNLVRWIVSPTDFSKRTAMPVTGITETEARHVAAYLYAR</sequence>
<keyword evidence="5" id="KW-0472">Membrane</keyword>
<name>A0A176X1X5_AGRTU</name>
<dbReference type="GO" id="GO:0009055">
    <property type="term" value="F:electron transfer activity"/>
    <property type="evidence" value="ECO:0007669"/>
    <property type="project" value="InterPro"/>
</dbReference>
<evidence type="ECO:0000256" key="2">
    <source>
        <dbReference type="ARBA" id="ARBA00022723"/>
    </source>
</evidence>
<dbReference type="RefSeq" id="WP_063950183.1">
    <property type="nucleotide sequence ID" value="NZ_LXPS01000036.1"/>
</dbReference>
<protein>
    <submittedName>
        <fullName evidence="7">Cytochrome C</fullName>
    </submittedName>
</protein>
<dbReference type="InterPro" id="IPR009056">
    <property type="entry name" value="Cyt_c-like_dom"/>
</dbReference>
<dbReference type="GO" id="GO:0020037">
    <property type="term" value="F:heme binding"/>
    <property type="evidence" value="ECO:0007669"/>
    <property type="project" value="InterPro"/>
</dbReference>
<reference evidence="7 8" key="1">
    <citation type="submission" date="2016-05" db="EMBL/GenBank/DDBJ databases">
        <authorList>
            <person name="Lavstsen T."/>
            <person name="Jespersen J.S."/>
        </authorList>
    </citation>
    <scope>NUCLEOTIDE SEQUENCE [LARGE SCALE GENOMIC DNA]</scope>
    <source>
        <strain evidence="7 8">KCJ1736</strain>
    </source>
</reference>
<dbReference type="Gene3D" id="1.10.760.10">
    <property type="entry name" value="Cytochrome c-like domain"/>
    <property type="match status" value="1"/>
</dbReference>
<dbReference type="Proteomes" id="UP000077098">
    <property type="component" value="Unassembled WGS sequence"/>
</dbReference>
<evidence type="ECO:0000313" key="7">
    <source>
        <dbReference type="EMBL" id="OAE40431.1"/>
    </source>
</evidence>
<evidence type="ECO:0000256" key="4">
    <source>
        <dbReference type="PROSITE-ProRule" id="PRU00433"/>
    </source>
</evidence>
<keyword evidence="5" id="KW-0812">Transmembrane</keyword>